<dbReference type="AlphaFoldDB" id="A0A0R1H2R1"/>
<dbReference type="OrthoDB" id="9806476at2"/>
<dbReference type="RefSeq" id="WP_083483149.1">
    <property type="nucleotide sequence ID" value="NZ_AZDA01000003.1"/>
</dbReference>
<feature type="domain" description="Thoeris anti-defense 2-like" evidence="1">
    <location>
        <begin position="1"/>
        <end position="84"/>
    </location>
</feature>
<proteinExistence type="predicted"/>
<dbReference type="PATRIC" id="fig|1423726.3.peg.2674"/>
<dbReference type="Proteomes" id="UP000051461">
    <property type="component" value="Unassembled WGS sequence"/>
</dbReference>
<organism evidence="2 3">
    <name type="scientific">Loigolactobacillus bifermentans DSM 20003</name>
    <dbReference type="NCBI Taxonomy" id="1423726"/>
    <lineage>
        <taxon>Bacteria</taxon>
        <taxon>Bacillati</taxon>
        <taxon>Bacillota</taxon>
        <taxon>Bacilli</taxon>
        <taxon>Lactobacillales</taxon>
        <taxon>Lactobacillaceae</taxon>
        <taxon>Loigolactobacillus</taxon>
    </lineage>
</organism>
<accession>A0A0R1H2R1</accession>
<evidence type="ECO:0000259" key="1">
    <source>
        <dbReference type="Pfam" id="PF11195"/>
    </source>
</evidence>
<gene>
    <name evidence="2" type="ORF">FC07_GL002572</name>
</gene>
<name>A0A0R1H2R1_9LACO</name>
<protein>
    <recommendedName>
        <fullName evidence="1">Thoeris anti-defense 2-like domain-containing protein</fullName>
    </recommendedName>
</protein>
<keyword evidence="3" id="KW-1185">Reference proteome</keyword>
<evidence type="ECO:0000313" key="3">
    <source>
        <dbReference type="Proteomes" id="UP000051461"/>
    </source>
</evidence>
<evidence type="ECO:0000313" key="2">
    <source>
        <dbReference type="EMBL" id="KRK40822.1"/>
    </source>
</evidence>
<comment type="caution">
    <text evidence="2">The sequence shown here is derived from an EMBL/GenBank/DDBJ whole genome shotgun (WGS) entry which is preliminary data.</text>
</comment>
<sequence>MNFGQAIEKLKAGKPVARMGWNGKDQYVYMITGKELSKGLKYGYGEYEGEPRFTDVLAIKTTANQIQTGWLASQSDMLATDWFEVDQSEKKYNVVAIEEIPERVEAQFWFRLDHGKLGTWSKMGNTDKGQQWTDAQIKDYGLEGFEKIEVKPRAD</sequence>
<dbReference type="Pfam" id="PF11195">
    <property type="entry name" value="Tad2-like"/>
    <property type="match status" value="1"/>
</dbReference>
<dbReference type="InterPro" id="IPR021361">
    <property type="entry name" value="Tad2-like_dom"/>
</dbReference>
<reference evidence="2 3" key="1">
    <citation type="journal article" date="2015" name="Genome Announc.">
        <title>Expanding the biotechnology potential of lactobacilli through comparative genomics of 213 strains and associated genera.</title>
        <authorList>
            <person name="Sun Z."/>
            <person name="Harris H.M."/>
            <person name="McCann A."/>
            <person name="Guo C."/>
            <person name="Argimon S."/>
            <person name="Zhang W."/>
            <person name="Yang X."/>
            <person name="Jeffery I.B."/>
            <person name="Cooney J.C."/>
            <person name="Kagawa T.F."/>
            <person name="Liu W."/>
            <person name="Song Y."/>
            <person name="Salvetti E."/>
            <person name="Wrobel A."/>
            <person name="Rasinkangas P."/>
            <person name="Parkhill J."/>
            <person name="Rea M.C."/>
            <person name="O'Sullivan O."/>
            <person name="Ritari J."/>
            <person name="Douillard F.P."/>
            <person name="Paul Ross R."/>
            <person name="Yang R."/>
            <person name="Briner A.E."/>
            <person name="Felis G.E."/>
            <person name="de Vos W.M."/>
            <person name="Barrangou R."/>
            <person name="Klaenhammer T.R."/>
            <person name="Caufield P.W."/>
            <person name="Cui Y."/>
            <person name="Zhang H."/>
            <person name="O'Toole P.W."/>
        </authorList>
    </citation>
    <scope>NUCLEOTIDE SEQUENCE [LARGE SCALE GENOMIC DNA]</scope>
    <source>
        <strain evidence="2 3">DSM 20003</strain>
    </source>
</reference>
<dbReference type="EMBL" id="AZDA01000003">
    <property type="protein sequence ID" value="KRK40822.1"/>
    <property type="molecule type" value="Genomic_DNA"/>
</dbReference>